<dbReference type="InterPro" id="IPR001920">
    <property type="entry name" value="Asp/Glu_race"/>
</dbReference>
<protein>
    <submittedName>
        <fullName evidence="3">Aspartate racemase</fullName>
    </submittedName>
</protein>
<dbReference type="PANTHER" id="PTHR21198">
    <property type="entry name" value="GLUTAMATE RACEMASE"/>
    <property type="match status" value="1"/>
</dbReference>
<name>A0ABN5F6J9_9FLAO</name>
<dbReference type="InterPro" id="IPR004380">
    <property type="entry name" value="Asp_race"/>
</dbReference>
<gene>
    <name evidence="3" type="ORF">BTO15_14025</name>
</gene>
<dbReference type="SUPFAM" id="SSF53681">
    <property type="entry name" value="Aspartate/glutamate racemase"/>
    <property type="match status" value="2"/>
</dbReference>
<keyword evidence="2" id="KW-0413">Isomerase</keyword>
<dbReference type="EMBL" id="CP019336">
    <property type="protein sequence ID" value="AUC23143.1"/>
    <property type="molecule type" value="Genomic_DNA"/>
</dbReference>
<dbReference type="RefSeq" id="WP_208889250.1">
    <property type="nucleotide sequence ID" value="NZ_CP019336.1"/>
</dbReference>
<dbReference type="PROSITE" id="PS00924">
    <property type="entry name" value="ASP_GLU_RACEMASE_2"/>
    <property type="match status" value="1"/>
</dbReference>
<dbReference type="NCBIfam" id="TIGR00035">
    <property type="entry name" value="asp_race"/>
    <property type="match status" value="1"/>
</dbReference>
<dbReference type="InterPro" id="IPR033134">
    <property type="entry name" value="Asp/Glu_racemase_AS_2"/>
</dbReference>
<reference evidence="3 4" key="1">
    <citation type="submission" date="2017-02" db="EMBL/GenBank/DDBJ databases">
        <title>Trade-off between light-utilization and light-protection in marine flavobacteria.</title>
        <authorList>
            <person name="Kumagai Y."/>
            <person name="Yoshizawa S."/>
            <person name="Kogure K."/>
            <person name="Iwasaki W."/>
        </authorList>
    </citation>
    <scope>NUCLEOTIDE SEQUENCE [LARGE SCALE GENOMIC DNA]</scope>
    <source>
        <strain evidence="3 4">KCTC 23670</strain>
    </source>
</reference>
<evidence type="ECO:0000256" key="1">
    <source>
        <dbReference type="ARBA" id="ARBA00007847"/>
    </source>
</evidence>
<organism evidence="3 4">
    <name type="scientific">Polaribacter sejongensis</name>
    <dbReference type="NCBI Taxonomy" id="985043"/>
    <lineage>
        <taxon>Bacteria</taxon>
        <taxon>Pseudomonadati</taxon>
        <taxon>Bacteroidota</taxon>
        <taxon>Flavobacteriia</taxon>
        <taxon>Flavobacteriales</taxon>
        <taxon>Flavobacteriaceae</taxon>
    </lineage>
</organism>
<dbReference type="Pfam" id="PF01177">
    <property type="entry name" value="Asp_Glu_race"/>
    <property type="match status" value="1"/>
</dbReference>
<evidence type="ECO:0000313" key="3">
    <source>
        <dbReference type="EMBL" id="AUC23143.1"/>
    </source>
</evidence>
<keyword evidence="4" id="KW-1185">Reference proteome</keyword>
<dbReference type="PANTHER" id="PTHR21198:SF7">
    <property type="entry name" value="ASPARTATE-GLUTAMATE RACEMASE FAMILY"/>
    <property type="match status" value="1"/>
</dbReference>
<sequence>MKKIGLIGGITPESTILYYRILNELNVSNLGKPHSAKVIINSFDFGQISKLQKEGRWDLLDQLMADAGKSLEKAGATCILICANTMHLCIDAVNKVVNIPVLHIAEATSKNIIEKKIKKVALLGTKYTMEKDFFIDVLTSFGIEAMIPNAKEREVIHNVIYEELSVGNINPVSKERYLKIVKRLIKGGAEGIVLGCTEIPLLISQEDISVPVFDTTRIHATAAFNLSTKNQQQQQQQQQ</sequence>
<comment type="similarity">
    <text evidence="1">Belongs to the aspartate/glutamate racemases family.</text>
</comment>
<accession>A0ABN5F6J9</accession>
<dbReference type="Gene3D" id="3.40.50.1860">
    <property type="match status" value="2"/>
</dbReference>
<proteinExistence type="inferred from homology"/>
<evidence type="ECO:0000256" key="2">
    <source>
        <dbReference type="ARBA" id="ARBA00023235"/>
    </source>
</evidence>
<dbReference type="InterPro" id="IPR015942">
    <property type="entry name" value="Asp/Glu/hydantoin_racemase"/>
</dbReference>
<dbReference type="Proteomes" id="UP000232721">
    <property type="component" value="Chromosome"/>
</dbReference>
<evidence type="ECO:0000313" key="4">
    <source>
        <dbReference type="Proteomes" id="UP000232721"/>
    </source>
</evidence>